<accession>A0A285CNW0</accession>
<dbReference type="Proteomes" id="UP000219467">
    <property type="component" value="Unassembled WGS sequence"/>
</dbReference>
<dbReference type="EMBL" id="OAOQ01000003">
    <property type="protein sequence ID" value="SNX69239.1"/>
    <property type="molecule type" value="Genomic_DNA"/>
</dbReference>
<gene>
    <name evidence="1" type="ORF">SAMN05878503_103226</name>
</gene>
<protein>
    <submittedName>
        <fullName evidence="1">Uncharacterized protein</fullName>
    </submittedName>
</protein>
<dbReference type="AlphaFoldDB" id="A0A285CNW0"/>
<evidence type="ECO:0000313" key="1">
    <source>
        <dbReference type="EMBL" id="SNX69239.1"/>
    </source>
</evidence>
<proteinExistence type="predicted"/>
<evidence type="ECO:0000313" key="2">
    <source>
        <dbReference type="Proteomes" id="UP000219467"/>
    </source>
</evidence>
<organism evidence="1 2">
    <name type="scientific">Cereibacter ovatus</name>
    <dbReference type="NCBI Taxonomy" id="439529"/>
    <lineage>
        <taxon>Bacteria</taxon>
        <taxon>Pseudomonadati</taxon>
        <taxon>Pseudomonadota</taxon>
        <taxon>Alphaproteobacteria</taxon>
        <taxon>Rhodobacterales</taxon>
        <taxon>Paracoccaceae</taxon>
        <taxon>Cereibacter</taxon>
    </lineage>
</organism>
<sequence length="173" mass="18662">MVMDLLATLAAGAGLAGVAMLLRLISGKRLPKWLVPAGAGAGMLLFSVWNEYSWYDRVTGVLPTEVAIVSSPEDRVAYRPWTYLFPVTTRFMALDRIGMVRSADNPAIRRAEVVVVRRWHATQRVPFAFDCAGGRRAGLDGGAQLAPDGTLTGGDWLAVGSEDELLKAACREG</sequence>
<keyword evidence="2" id="KW-1185">Reference proteome</keyword>
<reference evidence="2" key="1">
    <citation type="submission" date="2017-08" db="EMBL/GenBank/DDBJ databases">
        <authorList>
            <person name="Varghese N."/>
            <person name="Submissions S."/>
        </authorList>
    </citation>
    <scope>NUCLEOTIDE SEQUENCE [LARGE SCALE GENOMIC DNA]</scope>
    <source>
        <strain evidence="2">JA234</strain>
    </source>
</reference>
<name>A0A285CNW0_9RHOB</name>
<dbReference type="OrthoDB" id="8601734at2"/>